<dbReference type="PANTHER" id="PTHR10010:SF46">
    <property type="entry name" value="SODIUM-DEPENDENT PHOSPHATE TRANSPORT PROTEIN 2B"/>
    <property type="match status" value="1"/>
</dbReference>
<evidence type="ECO:0000313" key="8">
    <source>
        <dbReference type="Proteomes" id="UP000285478"/>
    </source>
</evidence>
<proteinExistence type="predicted"/>
<gene>
    <name evidence="7" type="ORF">EPV75_00500</name>
</gene>
<evidence type="ECO:0000313" key="7">
    <source>
        <dbReference type="EMBL" id="QAB14258.1"/>
    </source>
</evidence>
<keyword evidence="2" id="KW-1003">Cell membrane</keyword>
<dbReference type="NCBIfam" id="NF037997">
    <property type="entry name" value="Na_Pi_symport"/>
    <property type="match status" value="1"/>
</dbReference>
<dbReference type="AlphaFoldDB" id="A0A451G471"/>
<dbReference type="GO" id="GO:0005886">
    <property type="term" value="C:plasma membrane"/>
    <property type="evidence" value="ECO:0007669"/>
    <property type="project" value="UniProtKB-SubCell"/>
</dbReference>
<protein>
    <submittedName>
        <fullName evidence="7">Na/Pi cotransporter family protein</fullName>
    </submittedName>
</protein>
<feature type="transmembrane region" description="Helical" evidence="6">
    <location>
        <begin position="245"/>
        <end position="270"/>
    </location>
</feature>
<feature type="transmembrane region" description="Helical" evidence="6">
    <location>
        <begin position="336"/>
        <end position="357"/>
    </location>
</feature>
<evidence type="ECO:0000256" key="5">
    <source>
        <dbReference type="ARBA" id="ARBA00023136"/>
    </source>
</evidence>
<keyword evidence="4 6" id="KW-1133">Transmembrane helix</keyword>
<evidence type="ECO:0000256" key="6">
    <source>
        <dbReference type="SAM" id="Phobius"/>
    </source>
</evidence>
<name>A0A451G471_9GAMM</name>
<dbReference type="InterPro" id="IPR004633">
    <property type="entry name" value="NaPi_cotrn-rel/YqeW-like"/>
</dbReference>
<dbReference type="PANTHER" id="PTHR10010">
    <property type="entry name" value="SOLUTE CARRIER FAMILY 34 SODIUM PHOSPHATE , MEMBER 2-RELATED"/>
    <property type="match status" value="1"/>
</dbReference>
<keyword evidence="5 6" id="KW-0472">Membrane</keyword>
<dbReference type="GO" id="GO:0044341">
    <property type="term" value="P:sodium-dependent phosphate transport"/>
    <property type="evidence" value="ECO:0007669"/>
    <property type="project" value="InterPro"/>
</dbReference>
<accession>A0A451G471</accession>
<feature type="transmembrane region" description="Helical" evidence="6">
    <location>
        <begin position="108"/>
        <end position="130"/>
    </location>
</feature>
<feature type="transmembrane region" description="Helical" evidence="6">
    <location>
        <begin position="175"/>
        <end position="194"/>
    </location>
</feature>
<dbReference type="InterPro" id="IPR003841">
    <property type="entry name" value="Na/Pi_transpt"/>
</dbReference>
<dbReference type="RefSeq" id="WP_051673604.1">
    <property type="nucleotide sequence ID" value="NZ_CP035033.1"/>
</dbReference>
<dbReference type="EMBL" id="CP035033">
    <property type="protein sequence ID" value="QAB14258.1"/>
    <property type="molecule type" value="Genomic_DNA"/>
</dbReference>
<keyword evidence="3 6" id="KW-0812">Transmembrane</keyword>
<sequence>MNPIELSSNARQHLKTLVLFTLLLSVTGWVMAADDYVVKLDWPTMIMSLLGGLALFLFGLDLMIKGLLAVAGERMKQLLEKLTVNRVTGALSGTLVTAVIQSSSVTTVLVVGFVSAGLMTVSQAAGVIMGANLGTTITAQIVAFKITNLALLMIAVGFVIQFVGQLSRTRHLGELILGLGLIFFGMNVMSDAMYPLRSYEPFLNLMVEMQNPFYGILVGLVFTALVQSSSATIGIVIVMASNGFLTLPAGIALSMGADIGTCVTAMLAAIGKSRDAVRSAMIHVGFNVLGVLIWLPFISVLAYLSVSISPSVTPDIITMETLAENTPREIANANTIFKFSALLLFLPMVPLFVWAVYKLYPVVEDETNQREIKPKFLDKGLLTAPTMALDAVEMEIDSFRQRLNSLFNHAVQADSITLDKLTFEDKYVERLKNYQHQILLYLGKISEADLDEALQNRYLKLITVVNILESMVETIDNGIVQAKHKAFENKFKPSETMTNLLGNLAKEVGKGVDNALLSLTEKSEDKAMLVLSVKSTIDHLIQEALKHQARYLKADAQRMMIFRLEMQLVDAFKRMHTLSKRIARYQMTTPSGNDKS</sequence>
<dbReference type="GO" id="GO:0005436">
    <property type="term" value="F:sodium:phosphate symporter activity"/>
    <property type="evidence" value="ECO:0007669"/>
    <property type="project" value="InterPro"/>
</dbReference>
<feature type="transmembrane region" description="Helical" evidence="6">
    <location>
        <begin position="142"/>
        <end position="163"/>
    </location>
</feature>
<dbReference type="NCBIfam" id="TIGR00704">
    <property type="entry name" value="NaPi_cotrn_rel"/>
    <property type="match status" value="1"/>
</dbReference>
<feature type="transmembrane region" description="Helical" evidence="6">
    <location>
        <begin position="84"/>
        <end position="102"/>
    </location>
</feature>
<keyword evidence="8" id="KW-1185">Reference proteome</keyword>
<feature type="transmembrane region" description="Helical" evidence="6">
    <location>
        <begin position="42"/>
        <end position="64"/>
    </location>
</feature>
<evidence type="ECO:0000256" key="2">
    <source>
        <dbReference type="ARBA" id="ARBA00022475"/>
    </source>
</evidence>
<dbReference type="Proteomes" id="UP000285478">
    <property type="component" value="Chromosome"/>
</dbReference>
<organism evidence="7 8">
    <name type="scientific">Hydrogenovibrio thermophilus</name>
    <dbReference type="NCBI Taxonomy" id="265883"/>
    <lineage>
        <taxon>Bacteria</taxon>
        <taxon>Pseudomonadati</taxon>
        <taxon>Pseudomonadota</taxon>
        <taxon>Gammaproteobacteria</taxon>
        <taxon>Thiotrichales</taxon>
        <taxon>Piscirickettsiaceae</taxon>
        <taxon>Hydrogenovibrio</taxon>
    </lineage>
</organism>
<dbReference type="SUPFAM" id="SSF109755">
    <property type="entry name" value="PhoU-like"/>
    <property type="match status" value="1"/>
</dbReference>
<feature type="transmembrane region" description="Helical" evidence="6">
    <location>
        <begin position="282"/>
        <end position="304"/>
    </location>
</feature>
<dbReference type="KEGG" id="htr:EPV75_00500"/>
<comment type="subcellular location">
    <subcellularLocation>
        <location evidence="1">Cell membrane</location>
        <topology evidence="1">Multi-pass membrane protein</topology>
    </subcellularLocation>
</comment>
<evidence type="ECO:0000256" key="1">
    <source>
        <dbReference type="ARBA" id="ARBA00004651"/>
    </source>
</evidence>
<dbReference type="Pfam" id="PF02690">
    <property type="entry name" value="Na_Pi_cotrans"/>
    <property type="match status" value="2"/>
</dbReference>
<reference evidence="7 8" key="1">
    <citation type="journal article" date="2018" name="Environ. Microbiol.">
        <title>Genomes of ubiquitous marine and hypersaline Hydrogenovibrio, Thiomicrorhabdus and Thiomicrospira spp. encode a diversity of mechanisms to sustain chemolithoautotrophy in heterogeneous environments.</title>
        <authorList>
            <person name="Scott K.M."/>
            <person name="Williams J."/>
            <person name="Porter C.M.B."/>
            <person name="Russel S."/>
            <person name="Harmer T.L."/>
            <person name="Paul J.H."/>
            <person name="Antonen K.M."/>
            <person name="Bridges M.K."/>
            <person name="Camper G.J."/>
            <person name="Campla C.K."/>
            <person name="Casella L.G."/>
            <person name="Chase E."/>
            <person name="Conrad J.W."/>
            <person name="Cruz M.C."/>
            <person name="Dunlap D.S."/>
            <person name="Duran L."/>
            <person name="Fahsbender E.M."/>
            <person name="Goldsmith D.B."/>
            <person name="Keeley R.F."/>
            <person name="Kondoff M.R."/>
            <person name="Kussy B.I."/>
            <person name="Lane M.K."/>
            <person name="Lawler S."/>
            <person name="Leigh B.A."/>
            <person name="Lewis C."/>
            <person name="Lostal L.M."/>
            <person name="Marking D."/>
            <person name="Mancera P.A."/>
            <person name="McClenthan E.C."/>
            <person name="McIntyre E.A."/>
            <person name="Mine J.A."/>
            <person name="Modi S."/>
            <person name="Moore B.D."/>
            <person name="Morgan W.A."/>
            <person name="Nelson K.M."/>
            <person name="Nguyen K.N."/>
            <person name="Ogburn N."/>
            <person name="Parrino D.G."/>
            <person name="Pedapudi A.D."/>
            <person name="Pelham R.P."/>
            <person name="Preece A.M."/>
            <person name="Rampersad E.A."/>
            <person name="Richardson J.C."/>
            <person name="Rodgers C.M."/>
            <person name="Schaffer B.L."/>
            <person name="Sheridan N.E."/>
            <person name="Solone M.R."/>
            <person name="Staley Z.R."/>
            <person name="Tabuchi M."/>
            <person name="Waide R.J."/>
            <person name="Wanjugi P.W."/>
            <person name="Young S."/>
            <person name="Clum A."/>
            <person name="Daum C."/>
            <person name="Huntemann M."/>
            <person name="Ivanova N."/>
            <person name="Kyrpides N."/>
            <person name="Mikhailova N."/>
            <person name="Palaniappan K."/>
            <person name="Pillay M."/>
            <person name="Reddy T.B.K."/>
            <person name="Shapiro N."/>
            <person name="Stamatis D."/>
            <person name="Varghese N."/>
            <person name="Woyke T."/>
            <person name="Boden R."/>
            <person name="Freyermuth S.K."/>
            <person name="Kerfeld C.A."/>
        </authorList>
    </citation>
    <scope>NUCLEOTIDE SEQUENCE [LARGE SCALE GENOMIC DNA]</scope>
    <source>
        <strain evidence="7 8">JR-2</strain>
    </source>
</reference>
<evidence type="ECO:0000256" key="4">
    <source>
        <dbReference type="ARBA" id="ARBA00022989"/>
    </source>
</evidence>
<feature type="transmembrane region" description="Helical" evidence="6">
    <location>
        <begin position="214"/>
        <end position="239"/>
    </location>
</feature>
<evidence type="ECO:0000256" key="3">
    <source>
        <dbReference type="ARBA" id="ARBA00022692"/>
    </source>
</evidence>